<dbReference type="GO" id="GO:0000166">
    <property type="term" value="F:nucleotide binding"/>
    <property type="evidence" value="ECO:0007669"/>
    <property type="project" value="UniProtKB-KW"/>
</dbReference>
<evidence type="ECO:0000256" key="5">
    <source>
        <dbReference type="RuleBase" id="RU003953"/>
    </source>
</evidence>
<evidence type="ECO:0000313" key="9">
    <source>
        <dbReference type="EMBL" id="KAK0512493.1"/>
    </source>
</evidence>
<dbReference type="Proteomes" id="UP001166286">
    <property type="component" value="Unassembled WGS sequence"/>
</dbReference>
<dbReference type="PANTHER" id="PTHR13734">
    <property type="entry name" value="TRNA-NUCLEOTIDYLTRANSFERASE"/>
    <property type="match status" value="1"/>
</dbReference>
<dbReference type="GO" id="GO:0003723">
    <property type="term" value="F:RNA binding"/>
    <property type="evidence" value="ECO:0007669"/>
    <property type="project" value="UniProtKB-KW"/>
</dbReference>
<accession>A0AA39R0A6</accession>
<keyword evidence="4 5" id="KW-0694">RNA-binding</keyword>
<keyword evidence="10" id="KW-1185">Reference proteome</keyword>
<dbReference type="SUPFAM" id="SSF81891">
    <property type="entry name" value="Poly A polymerase C-terminal region-like"/>
    <property type="match status" value="1"/>
</dbReference>
<dbReference type="GO" id="GO:0052927">
    <property type="term" value="F:CC tRNA cytidylyltransferase activity"/>
    <property type="evidence" value="ECO:0007669"/>
    <property type="project" value="TreeGrafter"/>
</dbReference>
<feature type="domain" description="Poly A polymerase head" evidence="7">
    <location>
        <begin position="36"/>
        <end position="180"/>
    </location>
</feature>
<evidence type="ECO:0000256" key="4">
    <source>
        <dbReference type="ARBA" id="ARBA00022884"/>
    </source>
</evidence>
<sequence>MSKIITLTDQEAKLRQLLLDVSEYIGTLDGHAKPELRITGGWVRDKLLGSQSMDVDVGINTMTGLEFGNLMKQYLNRPETKARYDQSILGRLAKIEANPEKSKHLETVTTRILGLDIDLVNLRKETYTEDSRTPTMEFGTPEEDALRRDATINALFYNLTTGEVEDFTGRGLQDMERKVIKTPLAPVQTFKDDPLRVLRCIRFASRLGYQIAEEDEQAMMGDEIKNELKRKISRERVGVEITKMLKGPNPHTALCLVDRLGLYDVVFTNPTDPEWVSVSTTQWKRGYDQLLEITKASSVGVNSSSSLEKIASLLLRDTDDAFLAWMLACFIPFAEMVARAPERSKSKRLPHPASLAAREGIKADNKIFTIVDNAISHREEIIRSKDEVNYDSQPSVVPSKRKQASSSRENQGQAIRRWGTYWRSSVLYALLTEVTKTESLTEQQTILDVYARWLSNLQALNLLEVDRLKPIVNGNQLSEALGIKSGRWTKKALDIAMGWQLRNPEETDPAGGIAEVVERKEELGIA</sequence>
<dbReference type="GO" id="GO:0001680">
    <property type="term" value="P:tRNA 3'-terminal CCA addition"/>
    <property type="evidence" value="ECO:0007669"/>
    <property type="project" value="UniProtKB-ARBA"/>
</dbReference>
<comment type="caution">
    <text evidence="9">The sequence shown here is derived from an EMBL/GenBank/DDBJ whole genome shotgun (WGS) entry which is preliminary data.</text>
</comment>
<evidence type="ECO:0000256" key="3">
    <source>
        <dbReference type="ARBA" id="ARBA00022741"/>
    </source>
</evidence>
<dbReference type="FunFam" id="3.30.460.10:FF:000019">
    <property type="entry name" value="tRNA nucleotidyltransferase cca2"/>
    <property type="match status" value="1"/>
</dbReference>
<feature type="region of interest" description="Disordered" evidence="6">
    <location>
        <begin position="391"/>
        <end position="411"/>
    </location>
</feature>
<evidence type="ECO:0000256" key="2">
    <source>
        <dbReference type="ARBA" id="ARBA00022679"/>
    </source>
</evidence>
<dbReference type="Pfam" id="PF12627">
    <property type="entry name" value="PolyA_pol_RNAbd"/>
    <property type="match status" value="1"/>
</dbReference>
<evidence type="ECO:0000259" key="8">
    <source>
        <dbReference type="Pfam" id="PF12627"/>
    </source>
</evidence>
<proteinExistence type="inferred from homology"/>
<reference evidence="9" key="1">
    <citation type="submission" date="2023-03" db="EMBL/GenBank/DDBJ databases">
        <title>Complete genome of Cladonia borealis.</title>
        <authorList>
            <person name="Park H."/>
        </authorList>
    </citation>
    <scope>NUCLEOTIDE SEQUENCE</scope>
    <source>
        <strain evidence="9">ANT050790</strain>
    </source>
</reference>
<dbReference type="InterPro" id="IPR032828">
    <property type="entry name" value="PolyA_RNA-bd"/>
</dbReference>
<protein>
    <recommendedName>
        <fullName evidence="11">tRNA nucleotidyltransferase</fullName>
    </recommendedName>
</protein>
<dbReference type="Pfam" id="PF01743">
    <property type="entry name" value="PolyA_pol"/>
    <property type="match status" value="1"/>
</dbReference>
<evidence type="ECO:0000256" key="1">
    <source>
        <dbReference type="ARBA" id="ARBA00007265"/>
    </source>
</evidence>
<feature type="domain" description="tRNA nucleotidyltransferase/poly(A) polymerase RNA and SrmB- binding" evidence="8">
    <location>
        <begin position="230"/>
        <end position="267"/>
    </location>
</feature>
<name>A0AA39R0A6_9LECA</name>
<dbReference type="PANTHER" id="PTHR13734:SF5">
    <property type="entry name" value="CCA TRNA NUCLEOTIDYLTRANSFERASE, MITOCHONDRIAL"/>
    <property type="match status" value="1"/>
</dbReference>
<dbReference type="InterPro" id="IPR043519">
    <property type="entry name" value="NT_sf"/>
</dbReference>
<dbReference type="CDD" id="cd05398">
    <property type="entry name" value="NT_ClassII-CCAase"/>
    <property type="match status" value="1"/>
</dbReference>
<dbReference type="Gene3D" id="1.10.3090.10">
    <property type="entry name" value="cca-adding enzyme, domain 2"/>
    <property type="match status" value="1"/>
</dbReference>
<dbReference type="GO" id="GO:0005739">
    <property type="term" value="C:mitochondrion"/>
    <property type="evidence" value="ECO:0007669"/>
    <property type="project" value="UniProtKB-ARBA"/>
</dbReference>
<dbReference type="AlphaFoldDB" id="A0AA39R0A6"/>
<dbReference type="InterPro" id="IPR002646">
    <property type="entry name" value="PolA_pol_head_dom"/>
</dbReference>
<evidence type="ECO:0000256" key="6">
    <source>
        <dbReference type="SAM" id="MobiDB-lite"/>
    </source>
</evidence>
<comment type="similarity">
    <text evidence="1 5">Belongs to the tRNA nucleotidyltransferase/poly(A) polymerase family.</text>
</comment>
<dbReference type="Gene3D" id="3.30.460.10">
    <property type="entry name" value="Beta Polymerase, domain 2"/>
    <property type="match status" value="1"/>
</dbReference>
<evidence type="ECO:0000259" key="7">
    <source>
        <dbReference type="Pfam" id="PF01743"/>
    </source>
</evidence>
<evidence type="ECO:0000313" key="10">
    <source>
        <dbReference type="Proteomes" id="UP001166286"/>
    </source>
</evidence>
<organism evidence="9 10">
    <name type="scientific">Cladonia borealis</name>
    <dbReference type="NCBI Taxonomy" id="184061"/>
    <lineage>
        <taxon>Eukaryota</taxon>
        <taxon>Fungi</taxon>
        <taxon>Dikarya</taxon>
        <taxon>Ascomycota</taxon>
        <taxon>Pezizomycotina</taxon>
        <taxon>Lecanoromycetes</taxon>
        <taxon>OSLEUM clade</taxon>
        <taxon>Lecanoromycetidae</taxon>
        <taxon>Lecanorales</taxon>
        <taxon>Lecanorineae</taxon>
        <taxon>Cladoniaceae</taxon>
        <taxon>Cladonia</taxon>
    </lineage>
</organism>
<dbReference type="EMBL" id="JAFEKC020000011">
    <property type="protein sequence ID" value="KAK0512493.1"/>
    <property type="molecule type" value="Genomic_DNA"/>
</dbReference>
<evidence type="ECO:0008006" key="11">
    <source>
        <dbReference type="Google" id="ProtNLM"/>
    </source>
</evidence>
<dbReference type="SUPFAM" id="SSF81301">
    <property type="entry name" value="Nucleotidyltransferase"/>
    <property type="match status" value="1"/>
</dbReference>
<keyword evidence="3" id="KW-0547">Nucleotide-binding</keyword>
<dbReference type="GO" id="GO:0052929">
    <property type="term" value="F:ATP:3'-cytidine-cytidine-tRNA adenylyltransferase activity"/>
    <property type="evidence" value="ECO:0007669"/>
    <property type="project" value="TreeGrafter"/>
</dbReference>
<gene>
    <name evidence="9" type="ORF">JMJ35_005621</name>
</gene>
<keyword evidence="2 5" id="KW-0808">Transferase</keyword>